<dbReference type="SUPFAM" id="SSF53335">
    <property type="entry name" value="S-adenosyl-L-methionine-dependent methyltransferases"/>
    <property type="match status" value="1"/>
</dbReference>
<gene>
    <name evidence="1" type="ORF">J1M35_08380</name>
</gene>
<dbReference type="AlphaFoldDB" id="A0A975CJF4"/>
<dbReference type="InterPro" id="IPR029063">
    <property type="entry name" value="SAM-dependent_MTases_sf"/>
</dbReference>
<dbReference type="Gene3D" id="3.40.50.150">
    <property type="entry name" value="Vaccinia Virus protein VP39"/>
    <property type="match status" value="1"/>
</dbReference>
<accession>A0A975CJF4</accession>
<reference evidence="1" key="1">
    <citation type="submission" date="2021-03" db="EMBL/GenBank/DDBJ databases">
        <title>Ottowia sp. 27C isolated from the cloaca of a Giant Asian pond turtle (Heosemys grandis).</title>
        <authorList>
            <person name="Spergser J."/>
            <person name="Busse H.-J."/>
        </authorList>
    </citation>
    <scope>NUCLEOTIDE SEQUENCE</scope>
    <source>
        <strain evidence="1">27C</strain>
    </source>
</reference>
<dbReference type="PANTHER" id="PTHR20974">
    <property type="entry name" value="UPF0585 PROTEIN CG18661"/>
    <property type="match status" value="1"/>
</dbReference>
<evidence type="ECO:0000313" key="2">
    <source>
        <dbReference type="Proteomes" id="UP000663903"/>
    </source>
</evidence>
<sequence>MTPLPHSPAAERNQGPILDMLRTLLNARGRALEIASGTGQHAAHFAAALPGWQWQPSDQGDAGFDAIRGWAAQAGARNVAPARRLDVRDARWPSGGEPFAEPFDLIYAANLLHISPWACCGGLMQGAARHLAPDGQLIVYGPFIEASVPTAPSNLAFDADLRRRDAAWGLRALNEVAREAQAAGLALSERHALPANNLLLVFKRAR</sequence>
<protein>
    <submittedName>
        <fullName evidence="1">DUF938 domain-containing protein</fullName>
    </submittedName>
</protein>
<dbReference type="PANTHER" id="PTHR20974:SF0">
    <property type="entry name" value="UPF0585 PROTEIN CG18661"/>
    <property type="match status" value="1"/>
</dbReference>
<dbReference type="RefSeq" id="WP_208010769.1">
    <property type="nucleotide sequence ID" value="NZ_CP071796.1"/>
</dbReference>
<dbReference type="EMBL" id="CP071796">
    <property type="protein sequence ID" value="QTD46872.1"/>
    <property type="molecule type" value="Genomic_DNA"/>
</dbReference>
<dbReference type="KEGG" id="otd:J1M35_08380"/>
<dbReference type="InterPro" id="IPR010342">
    <property type="entry name" value="DUF938"/>
</dbReference>
<dbReference type="Pfam" id="PF06080">
    <property type="entry name" value="DUF938"/>
    <property type="match status" value="1"/>
</dbReference>
<keyword evidence="2" id="KW-1185">Reference proteome</keyword>
<evidence type="ECO:0000313" key="1">
    <source>
        <dbReference type="EMBL" id="QTD46872.1"/>
    </source>
</evidence>
<organism evidence="1 2">
    <name type="scientific">Ottowia testudinis</name>
    <dbReference type="NCBI Taxonomy" id="2816950"/>
    <lineage>
        <taxon>Bacteria</taxon>
        <taxon>Pseudomonadati</taxon>
        <taxon>Pseudomonadota</taxon>
        <taxon>Betaproteobacteria</taxon>
        <taxon>Burkholderiales</taxon>
        <taxon>Comamonadaceae</taxon>
        <taxon>Ottowia</taxon>
    </lineage>
</organism>
<proteinExistence type="predicted"/>
<name>A0A975CJF4_9BURK</name>
<dbReference type="Proteomes" id="UP000663903">
    <property type="component" value="Chromosome"/>
</dbReference>